<name>A0A5A5U0T5_LEUCI</name>
<dbReference type="RefSeq" id="WP_133286183.1">
    <property type="nucleotide sequence ID" value="NZ_BJJW01000021.1"/>
</dbReference>
<dbReference type="EMBL" id="BJJW01000021">
    <property type="protein sequence ID" value="GDZ84691.1"/>
    <property type="molecule type" value="Genomic_DNA"/>
</dbReference>
<accession>A0A5A5U0T5</accession>
<evidence type="ECO:0000313" key="1">
    <source>
        <dbReference type="EMBL" id="GDZ84691.1"/>
    </source>
</evidence>
<organism evidence="1">
    <name type="scientific">Leuconostoc citreum</name>
    <dbReference type="NCBI Taxonomy" id="33964"/>
    <lineage>
        <taxon>Bacteria</taxon>
        <taxon>Bacillati</taxon>
        <taxon>Bacillota</taxon>
        <taxon>Bacilli</taxon>
        <taxon>Lactobacillales</taxon>
        <taxon>Lactobacillaceae</taxon>
        <taxon>Leuconostoc</taxon>
    </lineage>
</organism>
<dbReference type="Proteomes" id="UP000323274">
    <property type="component" value="Unassembled WGS sequence"/>
</dbReference>
<dbReference type="AlphaFoldDB" id="A0A5A5U0T5"/>
<gene>
    <name evidence="1" type="ORF">LCIT_19330</name>
</gene>
<proteinExistence type="predicted"/>
<protein>
    <submittedName>
        <fullName evidence="1">Uncharacterized protein</fullName>
    </submittedName>
</protein>
<comment type="caution">
    <text evidence="1">The sequence shown here is derived from an EMBL/GenBank/DDBJ whole genome shotgun (WGS) entry which is preliminary data.</text>
</comment>
<sequence length="93" mass="11082">MNYREYLKRYRNDSHRRHDALPEPGKAVLIAAELSRRYAPDQITIRSRVRLAQWFNISIPALIRLEHLVANYHYHKFCPLKQATISLPKVDNR</sequence>
<reference evidence="1" key="1">
    <citation type="submission" date="2019-04" db="EMBL/GenBank/DDBJ databases">
        <title>A pseudo-fructophilic Leuconostoc citreum strain F192-5 isolated from peel of satsuma mandarin: the first report for isolation and characterization of strain-dependent fructophilic-like characteristics.</title>
        <authorList>
            <person name="Maeno S."/>
            <person name="Tanizawa Y."/>
            <person name="Kajikawa A."/>
            <person name="Kanesaki Y."/>
            <person name="Kubota E."/>
            <person name="Arita M."/>
            <person name="Leon D."/>
            <person name="Endo A."/>
        </authorList>
    </citation>
    <scope>NUCLEOTIDE SEQUENCE [LARGE SCALE GENOMIC DNA]</scope>
    <source>
        <strain evidence="1">F192-5</strain>
    </source>
</reference>